<protein>
    <submittedName>
        <fullName evidence="3">Uncharacterized protein isoform X2</fullName>
    </submittedName>
</protein>
<dbReference type="RefSeq" id="XP_054937345.1">
    <property type="nucleotide sequence ID" value="XM_055081370.1"/>
</dbReference>
<reference evidence="3" key="1">
    <citation type="submission" date="2025-08" db="UniProtKB">
        <authorList>
            <consortium name="RefSeq"/>
        </authorList>
    </citation>
    <scope>IDENTIFICATION</scope>
    <source>
        <tissue evidence="3">Muscle</tissue>
    </source>
</reference>
<organism evidence="2 3">
    <name type="scientific">Physeter macrocephalus</name>
    <name type="common">Sperm whale</name>
    <name type="synonym">Physeter catodon</name>
    <dbReference type="NCBI Taxonomy" id="9755"/>
    <lineage>
        <taxon>Eukaryota</taxon>
        <taxon>Metazoa</taxon>
        <taxon>Chordata</taxon>
        <taxon>Craniata</taxon>
        <taxon>Vertebrata</taxon>
        <taxon>Euteleostomi</taxon>
        <taxon>Mammalia</taxon>
        <taxon>Eutheria</taxon>
        <taxon>Laurasiatheria</taxon>
        <taxon>Artiodactyla</taxon>
        <taxon>Whippomorpha</taxon>
        <taxon>Cetacea</taxon>
        <taxon>Odontoceti</taxon>
        <taxon>Physeteridae</taxon>
        <taxon>Physeter</taxon>
    </lineage>
</organism>
<feature type="compositionally biased region" description="Polar residues" evidence="1">
    <location>
        <begin position="9"/>
        <end position="21"/>
    </location>
</feature>
<proteinExistence type="predicted"/>
<dbReference type="GeneID" id="129391673"/>
<sequence length="124" mass="13542">MKAAKLWSWSETSGVSRSSGTAYGHPLLDHGSPAPRLEQRIICTGKGIIERTGSSLDGRTLTRFISSLIQSHWSPPDNLKRKQMFSKTGGSEVEENQWKGLRPDLSLGNGISSRVPFCLSSVSL</sequence>
<name>A0A9W2WEK2_PHYMC</name>
<evidence type="ECO:0000313" key="2">
    <source>
        <dbReference type="Proteomes" id="UP000248484"/>
    </source>
</evidence>
<dbReference type="AlphaFoldDB" id="A0A9W2WEK2"/>
<accession>A0A9W2WEK2</accession>
<evidence type="ECO:0000313" key="3">
    <source>
        <dbReference type="RefSeq" id="XP_054937345.1"/>
    </source>
</evidence>
<evidence type="ECO:0000256" key="1">
    <source>
        <dbReference type="SAM" id="MobiDB-lite"/>
    </source>
</evidence>
<keyword evidence="2" id="KW-1185">Reference proteome</keyword>
<dbReference type="Proteomes" id="UP000248484">
    <property type="component" value="Chromosome 20"/>
</dbReference>
<gene>
    <name evidence="3" type="primary">LOC129391673</name>
</gene>
<feature type="region of interest" description="Disordered" evidence="1">
    <location>
        <begin position="1"/>
        <end position="31"/>
    </location>
</feature>